<dbReference type="PANTHER" id="PTHR43099:SF4">
    <property type="entry name" value="INTEGRAL MEMBRANE PROTEIN"/>
    <property type="match status" value="1"/>
</dbReference>
<feature type="transmembrane region" description="Helical" evidence="10">
    <location>
        <begin position="148"/>
        <end position="171"/>
    </location>
</feature>
<dbReference type="SUPFAM" id="SSF54631">
    <property type="entry name" value="CBS-domain pair"/>
    <property type="match status" value="1"/>
</dbReference>
<dbReference type="InterPro" id="IPR051676">
    <property type="entry name" value="UPF0053_domain"/>
</dbReference>
<protein>
    <submittedName>
        <fullName evidence="13">Hemolysin family protein</fullName>
    </submittedName>
</protein>
<comment type="caution">
    <text evidence="13">The sequence shown here is derived from an EMBL/GenBank/DDBJ whole genome shotgun (WGS) entry which is preliminary data.</text>
</comment>
<reference evidence="13" key="1">
    <citation type="journal article" date="2021" name="bioRxiv">
        <title>Unraveling nitrogen, sulfur and carbon metabolic pathways and microbial community transcriptional responses to substrate deprivation and toxicity stresses in a bioreactor mimicking anoxic brackish coastal sediment conditions.</title>
        <authorList>
            <person name="Martins P.D."/>
            <person name="Echeveste M.J."/>
            <person name="Arshad A."/>
            <person name="Kurth J."/>
            <person name="Ouboter H."/>
            <person name="Jetten M.S.M."/>
            <person name="Welte C.U."/>
        </authorList>
    </citation>
    <scope>NUCLEOTIDE SEQUENCE</scope>
    <source>
        <strain evidence="13">MAG_39</strain>
    </source>
</reference>
<dbReference type="InterPro" id="IPR000644">
    <property type="entry name" value="CBS_dom"/>
</dbReference>
<dbReference type="Pfam" id="PF03471">
    <property type="entry name" value="CorC_HlyC"/>
    <property type="match status" value="1"/>
</dbReference>
<evidence type="ECO:0000313" key="13">
    <source>
        <dbReference type="EMBL" id="MBZ0154590.1"/>
    </source>
</evidence>
<comment type="subcellular location">
    <subcellularLocation>
        <location evidence="1">Cell membrane</location>
        <topology evidence="1">Multi-pass membrane protein</topology>
    </subcellularLocation>
</comment>
<dbReference type="PROSITE" id="PS51371">
    <property type="entry name" value="CBS"/>
    <property type="match status" value="2"/>
</dbReference>
<evidence type="ECO:0000256" key="9">
    <source>
        <dbReference type="PROSITE-ProRule" id="PRU01193"/>
    </source>
</evidence>
<feature type="transmembrane region" description="Helical" evidence="10">
    <location>
        <begin position="6"/>
        <end position="27"/>
    </location>
</feature>
<keyword evidence="2" id="KW-1003">Cell membrane</keyword>
<dbReference type="AlphaFoldDB" id="A0A953M024"/>
<evidence type="ECO:0000256" key="3">
    <source>
        <dbReference type="ARBA" id="ARBA00022692"/>
    </source>
</evidence>
<keyword evidence="5 9" id="KW-1133">Transmembrane helix</keyword>
<name>A0A953M024_9BACT</name>
<dbReference type="SUPFAM" id="SSF56176">
    <property type="entry name" value="FAD-binding/transporter-associated domain-like"/>
    <property type="match status" value="1"/>
</dbReference>
<evidence type="ECO:0000256" key="8">
    <source>
        <dbReference type="PROSITE-ProRule" id="PRU00703"/>
    </source>
</evidence>
<dbReference type="PROSITE" id="PS51846">
    <property type="entry name" value="CNNM"/>
    <property type="match status" value="1"/>
</dbReference>
<dbReference type="FunFam" id="3.10.580.10:FF:000002">
    <property type="entry name" value="Magnesium/cobalt efflux protein CorC"/>
    <property type="match status" value="1"/>
</dbReference>
<keyword evidence="4" id="KW-0677">Repeat</keyword>
<evidence type="ECO:0000256" key="5">
    <source>
        <dbReference type="ARBA" id="ARBA00022989"/>
    </source>
</evidence>
<feature type="domain" description="CBS" evidence="11">
    <location>
        <begin position="288"/>
        <end position="345"/>
    </location>
</feature>
<evidence type="ECO:0000256" key="2">
    <source>
        <dbReference type="ARBA" id="ARBA00022475"/>
    </source>
</evidence>
<evidence type="ECO:0000256" key="10">
    <source>
        <dbReference type="SAM" id="Phobius"/>
    </source>
</evidence>
<dbReference type="InterPro" id="IPR036318">
    <property type="entry name" value="FAD-bd_PCMH-like_sf"/>
</dbReference>
<reference evidence="13" key="2">
    <citation type="submission" date="2021-08" db="EMBL/GenBank/DDBJ databases">
        <authorList>
            <person name="Dalcin Martins P."/>
        </authorList>
    </citation>
    <scope>NUCLEOTIDE SEQUENCE</scope>
    <source>
        <strain evidence="13">MAG_39</strain>
    </source>
</reference>
<keyword evidence="7 9" id="KW-0472">Membrane</keyword>
<dbReference type="CDD" id="cd04590">
    <property type="entry name" value="CBS_pair_CorC_HlyC_assoc"/>
    <property type="match status" value="1"/>
</dbReference>
<dbReference type="EMBL" id="JAIOIV010000003">
    <property type="protein sequence ID" value="MBZ0154590.1"/>
    <property type="molecule type" value="Genomic_DNA"/>
</dbReference>
<evidence type="ECO:0000256" key="1">
    <source>
        <dbReference type="ARBA" id="ARBA00004651"/>
    </source>
</evidence>
<keyword evidence="3 9" id="KW-0812">Transmembrane</keyword>
<evidence type="ECO:0000259" key="12">
    <source>
        <dbReference type="PROSITE" id="PS51846"/>
    </source>
</evidence>
<accession>A0A953M024</accession>
<dbReference type="InterPro" id="IPR005170">
    <property type="entry name" value="Transptr-assoc_dom"/>
</dbReference>
<evidence type="ECO:0000256" key="7">
    <source>
        <dbReference type="ARBA" id="ARBA00023136"/>
    </source>
</evidence>
<dbReference type="InterPro" id="IPR002550">
    <property type="entry name" value="CNNM"/>
</dbReference>
<evidence type="ECO:0000259" key="11">
    <source>
        <dbReference type="PROSITE" id="PS51371"/>
    </source>
</evidence>
<evidence type="ECO:0000256" key="6">
    <source>
        <dbReference type="ARBA" id="ARBA00023122"/>
    </source>
</evidence>
<sequence>MTLATWLVIIILIAINALYVAAEFAAVSVRRSRIRQLAEEGNLFARRLLPSLEDTTKLDRYVATCQIGITLSSLVLGAYGQATLAIELAPSFERWGGMQAVAAQSTSAVVVLTGLTVLQVILGELVPKSLALQYPTQMALYTVEPMRLSQVCFSWFIAFLNGSGIAILKLLRVPYGSHRHIHSPEEIDMLIVQSRDGGLLEPDEQQRLHEAIQLSSRPARQLMVPRWYVKAIDIATPVKEVLHQVANGPYTRLPVYRESVDTIVGMLHTKDLVVHYLAHGKVPSIEQVMRPVLYVPENVNAYRLLALLRDGRSHQAIVIDEYGGFIGLVTLEDVLTELFGEISDEFKGEQPQPERLPDGRVRLPGLMRLEDAEPWIGVCWKGESDTVGGHVTEALGHIPSVGERITIDGVTVEVEHMVHHAVASLIATPVITGEKEDSRG</sequence>
<feature type="domain" description="CNNM transmembrane" evidence="12">
    <location>
        <begin position="1"/>
        <end position="204"/>
    </location>
</feature>
<dbReference type="GO" id="GO:0050660">
    <property type="term" value="F:flavin adenine dinucleotide binding"/>
    <property type="evidence" value="ECO:0007669"/>
    <property type="project" value="InterPro"/>
</dbReference>
<dbReference type="SMART" id="SM01091">
    <property type="entry name" value="CorC_HlyC"/>
    <property type="match status" value="1"/>
</dbReference>
<dbReference type="Gene3D" id="3.30.465.10">
    <property type="match status" value="1"/>
</dbReference>
<gene>
    <name evidence="13" type="ORF">K8I29_00055</name>
</gene>
<keyword evidence="6 8" id="KW-0129">CBS domain</keyword>
<dbReference type="Gene3D" id="3.10.580.10">
    <property type="entry name" value="CBS-domain"/>
    <property type="match status" value="1"/>
</dbReference>
<evidence type="ECO:0000313" key="14">
    <source>
        <dbReference type="Proteomes" id="UP000705867"/>
    </source>
</evidence>
<dbReference type="Proteomes" id="UP000705867">
    <property type="component" value="Unassembled WGS sequence"/>
</dbReference>
<dbReference type="InterPro" id="IPR044751">
    <property type="entry name" value="Ion_transp-like_CBS"/>
</dbReference>
<dbReference type="InterPro" id="IPR016169">
    <property type="entry name" value="FAD-bd_PCMH_sub2"/>
</dbReference>
<dbReference type="GO" id="GO:0005886">
    <property type="term" value="C:plasma membrane"/>
    <property type="evidence" value="ECO:0007669"/>
    <property type="project" value="UniProtKB-SubCell"/>
</dbReference>
<proteinExistence type="predicted"/>
<feature type="transmembrane region" description="Helical" evidence="10">
    <location>
        <begin position="101"/>
        <end position="122"/>
    </location>
</feature>
<organism evidence="13 14">
    <name type="scientific">Candidatus Nitrobium versatile</name>
    <dbReference type="NCBI Taxonomy" id="2884831"/>
    <lineage>
        <taxon>Bacteria</taxon>
        <taxon>Pseudomonadati</taxon>
        <taxon>Nitrospirota</taxon>
        <taxon>Nitrospiria</taxon>
        <taxon>Nitrospirales</taxon>
        <taxon>Nitrospiraceae</taxon>
        <taxon>Candidatus Nitrobium</taxon>
    </lineage>
</organism>
<dbReference type="InterPro" id="IPR046342">
    <property type="entry name" value="CBS_dom_sf"/>
</dbReference>
<dbReference type="Pfam" id="PF01595">
    <property type="entry name" value="CNNM"/>
    <property type="match status" value="1"/>
</dbReference>
<feature type="domain" description="CBS" evidence="11">
    <location>
        <begin position="223"/>
        <end position="284"/>
    </location>
</feature>
<dbReference type="Pfam" id="PF00571">
    <property type="entry name" value="CBS"/>
    <property type="match status" value="2"/>
</dbReference>
<dbReference type="PANTHER" id="PTHR43099">
    <property type="entry name" value="UPF0053 PROTEIN YRKA"/>
    <property type="match status" value="1"/>
</dbReference>
<evidence type="ECO:0000256" key="4">
    <source>
        <dbReference type="ARBA" id="ARBA00022737"/>
    </source>
</evidence>